<proteinExistence type="inferred from homology"/>
<evidence type="ECO:0000313" key="10">
    <source>
        <dbReference type="Proteomes" id="UP000290365"/>
    </source>
</evidence>
<comment type="similarity">
    <text evidence="1">Belongs to the sigma-70 factor family. ECF subfamily.</text>
</comment>
<sequence>MGTHSIARTSVRVPTNSTLQENMATRGSSVTEKHRKIDHVHEAQIKDGTVHGQSESILVIEPYRRELLLHCYRLLGTLHDAEDAVQETMLRAWRHFDTFTPRGPESLRTWLYTIATNTSLDILKKRSTRTLPTATSLASDPTRPVAPRSAEVLWLEPFPDSWLTEATENPEARYTRQESVSLAFLTALQLLPPRQRAILLLSDVLDWRAVEIAHLLEISVSATNSALHRARVTLEKNYHSEQREIEQVRRADAATNMLLARYLQAWETDDVDGLVALLKEDATLSMPPVPSWYQGREAVRAILLAVVFPSGKQKRWRLFPTHANGQPAFAVYRADEATGFYRAFALQVLAIDSSQRDQRQVADVTAFLSPKLVTSFGFPLQLSQ</sequence>
<dbReference type="Gene3D" id="3.10.450.50">
    <property type="match status" value="1"/>
</dbReference>
<dbReference type="InterPro" id="IPR013249">
    <property type="entry name" value="RNA_pol_sigma70_r4_t2"/>
</dbReference>
<dbReference type="InterPro" id="IPR036388">
    <property type="entry name" value="WH-like_DNA-bd_sf"/>
</dbReference>
<dbReference type="Gene3D" id="1.10.10.10">
    <property type="entry name" value="Winged helix-like DNA-binding domain superfamily/Winged helix DNA-binding domain"/>
    <property type="match status" value="1"/>
</dbReference>
<dbReference type="GO" id="GO:0016987">
    <property type="term" value="F:sigma factor activity"/>
    <property type="evidence" value="ECO:0007669"/>
    <property type="project" value="UniProtKB-KW"/>
</dbReference>
<keyword evidence="10" id="KW-1185">Reference proteome</keyword>
<dbReference type="SUPFAM" id="SSF54427">
    <property type="entry name" value="NTF2-like"/>
    <property type="match status" value="1"/>
</dbReference>
<name>A0A4V0YYR2_KTERU</name>
<evidence type="ECO:0000259" key="8">
    <source>
        <dbReference type="Pfam" id="PF12680"/>
    </source>
</evidence>
<dbReference type="Pfam" id="PF08281">
    <property type="entry name" value="Sigma70_r4_2"/>
    <property type="match status" value="1"/>
</dbReference>
<keyword evidence="3" id="KW-0805">Transcription regulation</keyword>
<dbReference type="AlphaFoldDB" id="A0A4V0YYR2"/>
<evidence type="ECO:0000313" key="9">
    <source>
        <dbReference type="EMBL" id="QBD77111.1"/>
    </source>
</evidence>
<dbReference type="InterPro" id="IPR007627">
    <property type="entry name" value="RNA_pol_sigma70_r2"/>
</dbReference>
<comment type="subunit">
    <text evidence="2">Interacts transiently with the RNA polymerase catalytic core formed by RpoA, RpoB, RpoC and RpoZ (2 alpha, 1 beta, 1 beta' and 1 omega subunit) to form the RNA polymerase holoenzyme that can initiate transcription.</text>
</comment>
<dbReference type="KEGG" id="kbs:EPA93_14320"/>
<dbReference type="Pfam" id="PF12680">
    <property type="entry name" value="SnoaL_2"/>
    <property type="match status" value="1"/>
</dbReference>
<feature type="domain" description="RNA polymerase sigma factor 70 region 4 type 2" evidence="7">
    <location>
        <begin position="182"/>
        <end position="234"/>
    </location>
</feature>
<dbReference type="OrthoDB" id="158189at2"/>
<dbReference type="Proteomes" id="UP000290365">
    <property type="component" value="Chromosome"/>
</dbReference>
<dbReference type="InterPro" id="IPR039425">
    <property type="entry name" value="RNA_pol_sigma-70-like"/>
</dbReference>
<protein>
    <submittedName>
        <fullName evidence="9">Sigma-70 family RNA polymerase sigma factor</fullName>
    </submittedName>
</protein>
<dbReference type="NCBIfam" id="NF006089">
    <property type="entry name" value="PRK08241.1"/>
    <property type="match status" value="1"/>
</dbReference>
<evidence type="ECO:0000256" key="1">
    <source>
        <dbReference type="ARBA" id="ARBA00010641"/>
    </source>
</evidence>
<dbReference type="GO" id="GO:0006352">
    <property type="term" value="P:DNA-templated transcription initiation"/>
    <property type="evidence" value="ECO:0007669"/>
    <property type="project" value="InterPro"/>
</dbReference>
<evidence type="ECO:0000259" key="7">
    <source>
        <dbReference type="Pfam" id="PF08281"/>
    </source>
</evidence>
<dbReference type="EMBL" id="CP035758">
    <property type="protein sequence ID" value="QBD77111.1"/>
    <property type="molecule type" value="Genomic_DNA"/>
</dbReference>
<gene>
    <name evidence="9" type="ORF">EPA93_14320</name>
</gene>
<dbReference type="InterPro" id="IPR014284">
    <property type="entry name" value="RNA_pol_sigma-70_dom"/>
</dbReference>
<accession>A0A4V0YYR2</accession>
<dbReference type="InterPro" id="IPR013325">
    <property type="entry name" value="RNA_pol_sigma_r2"/>
</dbReference>
<keyword evidence="4" id="KW-0731">Sigma factor</keyword>
<feature type="domain" description="SnoaL-like" evidence="8">
    <location>
        <begin position="260"/>
        <end position="339"/>
    </location>
</feature>
<dbReference type="CDD" id="cd06171">
    <property type="entry name" value="Sigma70_r4"/>
    <property type="match status" value="1"/>
</dbReference>
<dbReference type="PANTHER" id="PTHR43133">
    <property type="entry name" value="RNA POLYMERASE ECF-TYPE SIGMA FACTO"/>
    <property type="match status" value="1"/>
</dbReference>
<dbReference type="InterPro" id="IPR014305">
    <property type="entry name" value="RNA_pol_sigma-G_actinobac"/>
</dbReference>
<reference evidence="9 10" key="1">
    <citation type="submission" date="2019-01" db="EMBL/GenBank/DDBJ databases">
        <title>Ktedonosporobacter rubrisoli SCAWS-G2.</title>
        <authorList>
            <person name="Huang Y."/>
            <person name="Yan B."/>
        </authorList>
    </citation>
    <scope>NUCLEOTIDE SEQUENCE [LARGE SCALE GENOMIC DNA]</scope>
    <source>
        <strain evidence="9 10">SCAWS-G2</strain>
    </source>
</reference>
<evidence type="ECO:0000256" key="4">
    <source>
        <dbReference type="ARBA" id="ARBA00023082"/>
    </source>
</evidence>
<dbReference type="SUPFAM" id="SSF88659">
    <property type="entry name" value="Sigma3 and sigma4 domains of RNA polymerase sigma factors"/>
    <property type="match status" value="1"/>
</dbReference>
<dbReference type="NCBIfam" id="TIGR02937">
    <property type="entry name" value="sigma70-ECF"/>
    <property type="match status" value="1"/>
</dbReference>
<dbReference type="NCBIfam" id="TIGR02960">
    <property type="entry name" value="SigX5"/>
    <property type="match status" value="1"/>
</dbReference>
<evidence type="ECO:0000259" key="6">
    <source>
        <dbReference type="Pfam" id="PF04542"/>
    </source>
</evidence>
<evidence type="ECO:0000256" key="5">
    <source>
        <dbReference type="ARBA" id="ARBA00023163"/>
    </source>
</evidence>
<dbReference type="GO" id="GO:0003677">
    <property type="term" value="F:DNA binding"/>
    <property type="evidence" value="ECO:0007669"/>
    <property type="project" value="InterPro"/>
</dbReference>
<organism evidence="9 10">
    <name type="scientific">Ktedonosporobacter rubrisoli</name>
    <dbReference type="NCBI Taxonomy" id="2509675"/>
    <lineage>
        <taxon>Bacteria</taxon>
        <taxon>Bacillati</taxon>
        <taxon>Chloroflexota</taxon>
        <taxon>Ktedonobacteria</taxon>
        <taxon>Ktedonobacterales</taxon>
        <taxon>Ktedonosporobacteraceae</taxon>
        <taxon>Ktedonosporobacter</taxon>
    </lineage>
</organism>
<dbReference type="Pfam" id="PF04542">
    <property type="entry name" value="Sigma70_r2"/>
    <property type="match status" value="1"/>
</dbReference>
<dbReference type="SUPFAM" id="SSF88946">
    <property type="entry name" value="Sigma2 domain of RNA polymerase sigma factors"/>
    <property type="match status" value="1"/>
</dbReference>
<keyword evidence="5" id="KW-0804">Transcription</keyword>
<dbReference type="Gene3D" id="1.10.1740.10">
    <property type="match status" value="1"/>
</dbReference>
<feature type="domain" description="RNA polymerase sigma-70 region 2" evidence="6">
    <location>
        <begin position="60"/>
        <end position="127"/>
    </location>
</feature>
<dbReference type="InterPro" id="IPR013324">
    <property type="entry name" value="RNA_pol_sigma_r3/r4-like"/>
</dbReference>
<evidence type="ECO:0000256" key="2">
    <source>
        <dbReference type="ARBA" id="ARBA00011344"/>
    </source>
</evidence>
<dbReference type="InterPro" id="IPR037401">
    <property type="entry name" value="SnoaL-like"/>
</dbReference>
<dbReference type="PANTHER" id="PTHR43133:SF65">
    <property type="entry name" value="ECF RNA POLYMERASE SIGMA FACTOR SIGG"/>
    <property type="match status" value="1"/>
</dbReference>
<dbReference type="InterPro" id="IPR032710">
    <property type="entry name" value="NTF2-like_dom_sf"/>
</dbReference>
<evidence type="ECO:0000256" key="3">
    <source>
        <dbReference type="ARBA" id="ARBA00023015"/>
    </source>
</evidence>